<dbReference type="GO" id="GO:0045131">
    <property type="term" value="F:pre-mRNA branch point binding"/>
    <property type="evidence" value="ECO:0007669"/>
    <property type="project" value="UniProtKB-UniRule"/>
</dbReference>
<evidence type="ECO:0000256" key="1">
    <source>
        <dbReference type="ARBA" id="ARBA00022723"/>
    </source>
</evidence>
<dbReference type="GO" id="GO:0048024">
    <property type="term" value="P:regulation of mRNA splicing, via spliceosome"/>
    <property type="evidence" value="ECO:0007669"/>
    <property type="project" value="TreeGrafter"/>
</dbReference>
<dbReference type="SUPFAM" id="SSF54791">
    <property type="entry name" value="Eukaryotic type KH-domain (KH-domain type I)"/>
    <property type="match status" value="1"/>
</dbReference>
<dbReference type="GO" id="GO:0003729">
    <property type="term" value="F:mRNA binding"/>
    <property type="evidence" value="ECO:0007669"/>
    <property type="project" value="TreeGrafter"/>
</dbReference>
<name>A0A8H4LW42_9HYPO</name>
<evidence type="ECO:0000256" key="6">
    <source>
        <dbReference type="SAM" id="MobiDB-lite"/>
    </source>
</evidence>
<evidence type="ECO:0000256" key="3">
    <source>
        <dbReference type="ARBA" id="ARBA00022833"/>
    </source>
</evidence>
<dbReference type="GO" id="GO:0005681">
    <property type="term" value="C:spliceosomal complex"/>
    <property type="evidence" value="ECO:0007669"/>
    <property type="project" value="UniProtKB-KW"/>
</dbReference>
<comment type="similarity">
    <text evidence="5">Belongs to the BBP/SF1 family.</text>
</comment>
<keyword evidence="4" id="KW-0694">RNA-binding</keyword>
<organism evidence="8 9">
    <name type="scientific">Ophiocordyceps sinensis</name>
    <dbReference type="NCBI Taxonomy" id="72228"/>
    <lineage>
        <taxon>Eukaryota</taxon>
        <taxon>Fungi</taxon>
        <taxon>Dikarya</taxon>
        <taxon>Ascomycota</taxon>
        <taxon>Pezizomycotina</taxon>
        <taxon>Sordariomycetes</taxon>
        <taxon>Hypocreomycetidae</taxon>
        <taxon>Hypocreales</taxon>
        <taxon>Ophiocordycipitaceae</taxon>
        <taxon>Ophiocordyceps</taxon>
    </lineage>
</organism>
<feature type="region of interest" description="Disordered" evidence="6">
    <location>
        <begin position="28"/>
        <end position="55"/>
    </location>
</feature>
<evidence type="ECO:0000259" key="7">
    <source>
        <dbReference type="SMART" id="SM00322"/>
    </source>
</evidence>
<keyword evidence="5" id="KW-0747">Spliceosome</keyword>
<dbReference type="InterPro" id="IPR047086">
    <property type="entry name" value="SF1-HH_sf"/>
</dbReference>
<keyword evidence="2 5" id="KW-0863">Zinc-finger</keyword>
<feature type="region of interest" description="Disordered" evidence="6">
    <location>
        <begin position="232"/>
        <end position="253"/>
    </location>
</feature>
<keyword evidence="5" id="KW-0507">mRNA processing</keyword>
<feature type="domain" description="K Homology" evidence="7">
    <location>
        <begin position="88"/>
        <end position="182"/>
    </location>
</feature>
<dbReference type="InterPro" id="IPR045071">
    <property type="entry name" value="BBP-like"/>
</dbReference>
<dbReference type="EMBL" id="JAAVMX010000007">
    <property type="protein sequence ID" value="KAF4506311.1"/>
    <property type="molecule type" value="Genomic_DNA"/>
</dbReference>
<dbReference type="InterPro" id="IPR036612">
    <property type="entry name" value="KH_dom_type_1_sf"/>
</dbReference>
<evidence type="ECO:0000256" key="2">
    <source>
        <dbReference type="ARBA" id="ARBA00022771"/>
    </source>
</evidence>
<dbReference type="PANTHER" id="PTHR11208:SF45">
    <property type="entry name" value="SPLICING FACTOR 1"/>
    <property type="match status" value="1"/>
</dbReference>
<sequence length="296" mass="32462">MTAEQLDAYTTVFRIQEITQKLQCHEILPVNRSRSPSPEPEYDQSGRRTNTRQQRHLKSLHDERHGLVQTAIKTIPNYRPPPDYRRPSSFSEKVYVPVKDYPGVNFIGQILGPRGSSLKALNAKSGACIVLRGKGSVKEGRGQGSRSRAAADHLGEPLHCLITSPSLHNVNKAKELVQDVIATAASTPEHENDRKRQQLCDLAVINGTFRDDENLGAQNSTSASRLITFTDGASSVDEPSTASSQLKAQPHGVDDSVDVEIERLLADIDSTPEGAGAVTVSKRAIYPLPPWRVGRM</sequence>
<evidence type="ECO:0000256" key="5">
    <source>
        <dbReference type="RuleBase" id="RU367126"/>
    </source>
</evidence>
<proteinExistence type="inferred from homology"/>
<keyword evidence="5" id="KW-0539">Nucleus</keyword>
<keyword evidence="3 5" id="KW-0862">Zinc</keyword>
<gene>
    <name evidence="8" type="ORF">G6O67_006409</name>
</gene>
<evidence type="ECO:0000313" key="8">
    <source>
        <dbReference type="EMBL" id="KAF4506311.1"/>
    </source>
</evidence>
<dbReference type="InterPro" id="IPR032570">
    <property type="entry name" value="SF1-HH"/>
</dbReference>
<dbReference type="InterPro" id="IPR004087">
    <property type="entry name" value="KH_dom"/>
</dbReference>
<comment type="caution">
    <text evidence="8">The sequence shown here is derived from an EMBL/GenBank/DDBJ whole genome shotgun (WGS) entry which is preliminary data.</text>
</comment>
<protein>
    <recommendedName>
        <fullName evidence="5">Branchpoint-bridging protein</fullName>
    </recommendedName>
</protein>
<dbReference type="Pfam" id="PF22675">
    <property type="entry name" value="KH-I_KHDC4-BBP"/>
    <property type="match status" value="1"/>
</dbReference>
<dbReference type="GO" id="GO:0000398">
    <property type="term" value="P:mRNA splicing, via spliceosome"/>
    <property type="evidence" value="ECO:0007669"/>
    <property type="project" value="UniProtKB-UniRule"/>
</dbReference>
<comment type="subcellular location">
    <subcellularLocation>
        <location evidence="5">Nucleus</location>
    </subcellularLocation>
</comment>
<keyword evidence="9" id="KW-1185">Reference proteome</keyword>
<keyword evidence="5" id="KW-0508">mRNA splicing</keyword>
<dbReference type="OrthoDB" id="6777263at2759"/>
<feature type="compositionally biased region" description="Polar residues" evidence="6">
    <location>
        <begin position="232"/>
        <end position="247"/>
    </location>
</feature>
<dbReference type="GO" id="GO:0008270">
    <property type="term" value="F:zinc ion binding"/>
    <property type="evidence" value="ECO:0007669"/>
    <property type="project" value="UniProtKB-UniRule"/>
</dbReference>
<dbReference type="AlphaFoldDB" id="A0A8H4LW42"/>
<comment type="function">
    <text evidence="5">Necessary for the splicing of pre-mRNA. Has a role in the recognition of the branch site (5'-UACUAAC-3'), the pyrimidine tract and the 3'-splice site at the 3'-end of introns.</text>
</comment>
<dbReference type="Proteomes" id="UP000557566">
    <property type="component" value="Unassembled WGS sequence"/>
</dbReference>
<keyword evidence="1 5" id="KW-0479">Metal-binding</keyword>
<reference evidence="8 9" key="1">
    <citation type="journal article" date="2020" name="Genome Biol. Evol.">
        <title>A new high-quality draft genome assembly of the Chinese cordyceps Ophiocordyceps sinensis.</title>
        <authorList>
            <person name="Shu R."/>
            <person name="Zhang J."/>
            <person name="Meng Q."/>
            <person name="Zhang H."/>
            <person name="Zhou G."/>
            <person name="Li M."/>
            <person name="Wu P."/>
            <person name="Zhao Y."/>
            <person name="Chen C."/>
            <person name="Qin Q."/>
        </authorList>
    </citation>
    <scope>NUCLEOTIDE SEQUENCE [LARGE SCALE GENOMIC DNA]</scope>
    <source>
        <strain evidence="8 9">IOZ07</strain>
    </source>
</reference>
<evidence type="ECO:0000256" key="4">
    <source>
        <dbReference type="ARBA" id="ARBA00022884"/>
    </source>
</evidence>
<evidence type="ECO:0000313" key="9">
    <source>
        <dbReference type="Proteomes" id="UP000557566"/>
    </source>
</evidence>
<dbReference type="Gene3D" id="6.10.140.1790">
    <property type="match status" value="1"/>
</dbReference>
<dbReference type="PANTHER" id="PTHR11208">
    <property type="entry name" value="RNA-BINDING PROTEIN RELATED"/>
    <property type="match status" value="1"/>
</dbReference>
<dbReference type="Gene3D" id="3.30.1370.10">
    <property type="entry name" value="K Homology domain, type 1"/>
    <property type="match status" value="1"/>
</dbReference>
<dbReference type="Pfam" id="PF16275">
    <property type="entry name" value="SF1-HH"/>
    <property type="match status" value="1"/>
</dbReference>
<dbReference type="InterPro" id="IPR055256">
    <property type="entry name" value="KH_1_KHDC4/BBP-like"/>
</dbReference>
<accession>A0A8H4LW42</accession>
<dbReference type="SMART" id="SM00322">
    <property type="entry name" value="KH"/>
    <property type="match status" value="1"/>
</dbReference>